<evidence type="ECO:0000313" key="1">
    <source>
        <dbReference type="EMBL" id="KNX39644.1"/>
    </source>
</evidence>
<dbReference type="SUPFAM" id="SSF53474">
    <property type="entry name" value="alpha/beta-Hydrolases"/>
    <property type="match status" value="1"/>
</dbReference>
<dbReference type="STRING" id="1631356.VV01_20680"/>
<dbReference type="InterPro" id="IPR029058">
    <property type="entry name" value="AB_hydrolase_fold"/>
</dbReference>
<gene>
    <name evidence="1" type="ORF">VV01_20680</name>
</gene>
<organism evidence="1 2">
    <name type="scientific">Luteipulveratus halotolerans</name>
    <dbReference type="NCBI Taxonomy" id="1631356"/>
    <lineage>
        <taxon>Bacteria</taxon>
        <taxon>Bacillati</taxon>
        <taxon>Actinomycetota</taxon>
        <taxon>Actinomycetes</taxon>
        <taxon>Micrococcales</taxon>
        <taxon>Dermacoccaceae</taxon>
        <taxon>Luteipulveratus</taxon>
    </lineage>
</organism>
<evidence type="ECO:0000313" key="2">
    <source>
        <dbReference type="Proteomes" id="UP000037397"/>
    </source>
</evidence>
<keyword evidence="2" id="KW-1185">Reference proteome</keyword>
<dbReference type="Gene3D" id="3.40.50.1820">
    <property type="entry name" value="alpha/beta hydrolase"/>
    <property type="match status" value="1"/>
</dbReference>
<proteinExistence type="predicted"/>
<sequence>MPEHVARRVIVLPGSGYPVARPLLHWTCRALYDAGWHVQVVDWDASGIGITEARELVEYAAERAADEAPTADTTLVVAKSLGTWAAPWASARRLPGVWLTPLLPEWEVAEALTSYAAPSLLIGGTADRLWRLDQPLAGRVVEIPRADHGLEIDDDWRASMAAHRKAVDAIDDFAAGLGAG</sequence>
<dbReference type="AlphaFoldDB" id="A0A0L6CPG1"/>
<evidence type="ECO:0008006" key="3">
    <source>
        <dbReference type="Google" id="ProtNLM"/>
    </source>
</evidence>
<accession>A0A0L6CPG1</accession>
<name>A0A0L6CPG1_9MICO</name>
<protein>
    <recommendedName>
        <fullName evidence="3">Alpha/beta hydrolase</fullName>
    </recommendedName>
</protein>
<reference evidence="2" key="1">
    <citation type="submission" date="2015-03" db="EMBL/GenBank/DDBJ databases">
        <title>Luteipulveratus halotolerans sp. nov., a novel actinobacterium (Dermacoccaceae) from Sarawak, Malaysia.</title>
        <authorList>
            <person name="Juboi H."/>
            <person name="Basik A."/>
            <person name="Shamsul S.S."/>
            <person name="Arnold P."/>
            <person name="Schmitt E.K."/>
            <person name="Sanglier J.-J."/>
            <person name="Yeo T."/>
        </authorList>
    </citation>
    <scope>NUCLEOTIDE SEQUENCE [LARGE SCALE GENOMIC DNA]</scope>
    <source>
        <strain evidence="2">C296001</strain>
    </source>
</reference>
<comment type="caution">
    <text evidence="1">The sequence shown here is derived from an EMBL/GenBank/DDBJ whole genome shotgun (WGS) entry which is preliminary data.</text>
</comment>
<dbReference type="EMBL" id="LAIR01000002">
    <property type="protein sequence ID" value="KNX39644.1"/>
    <property type="molecule type" value="Genomic_DNA"/>
</dbReference>
<dbReference type="Proteomes" id="UP000037397">
    <property type="component" value="Unassembled WGS sequence"/>
</dbReference>